<keyword evidence="9" id="KW-0472">Membrane</keyword>
<dbReference type="InterPro" id="IPR003439">
    <property type="entry name" value="ABC_transporter-like_ATP-bd"/>
</dbReference>
<dbReference type="PANTHER" id="PTHR42771">
    <property type="entry name" value="IRON(3+)-HYDROXAMATE IMPORT ATP-BINDING PROTEIN FHUC"/>
    <property type="match status" value="1"/>
</dbReference>
<accession>A0A3G6J6Q5</accession>
<keyword evidence="5" id="KW-0547">Nucleotide-binding</keyword>
<dbReference type="GO" id="GO:0006826">
    <property type="term" value="P:iron ion transport"/>
    <property type="evidence" value="ECO:0007669"/>
    <property type="project" value="UniProtKB-KW"/>
</dbReference>
<evidence type="ECO:0000256" key="6">
    <source>
        <dbReference type="ARBA" id="ARBA00022840"/>
    </source>
</evidence>
<keyword evidence="6 11" id="KW-0067">ATP-binding</keyword>
<name>A0A3G6J6Q5_9CORY</name>
<dbReference type="SUPFAM" id="SSF52540">
    <property type="entry name" value="P-loop containing nucleoside triphosphate hydrolases"/>
    <property type="match status" value="1"/>
</dbReference>
<evidence type="ECO:0000259" key="10">
    <source>
        <dbReference type="PROSITE" id="PS50893"/>
    </source>
</evidence>
<evidence type="ECO:0000313" key="11">
    <source>
        <dbReference type="EMBL" id="AZA12120.1"/>
    </source>
</evidence>
<dbReference type="GO" id="GO:0005886">
    <property type="term" value="C:plasma membrane"/>
    <property type="evidence" value="ECO:0007669"/>
    <property type="project" value="UniProtKB-SubCell"/>
</dbReference>
<dbReference type="Gene3D" id="3.40.50.300">
    <property type="entry name" value="P-loop containing nucleotide triphosphate hydrolases"/>
    <property type="match status" value="1"/>
</dbReference>
<dbReference type="PROSITE" id="PS50893">
    <property type="entry name" value="ABC_TRANSPORTER_2"/>
    <property type="match status" value="1"/>
</dbReference>
<dbReference type="PROSITE" id="PS00211">
    <property type="entry name" value="ABC_TRANSPORTER_1"/>
    <property type="match status" value="1"/>
</dbReference>
<dbReference type="InterPro" id="IPR051535">
    <property type="entry name" value="Siderophore_ABC-ATPase"/>
</dbReference>
<dbReference type="GO" id="GO:0005524">
    <property type="term" value="F:ATP binding"/>
    <property type="evidence" value="ECO:0007669"/>
    <property type="project" value="UniProtKB-KW"/>
</dbReference>
<dbReference type="FunFam" id="3.40.50.300:FF:000134">
    <property type="entry name" value="Iron-enterobactin ABC transporter ATP-binding protein"/>
    <property type="match status" value="1"/>
</dbReference>
<evidence type="ECO:0000313" key="12">
    <source>
        <dbReference type="Proteomes" id="UP000271587"/>
    </source>
</evidence>
<evidence type="ECO:0000256" key="9">
    <source>
        <dbReference type="ARBA" id="ARBA00023136"/>
    </source>
</evidence>
<evidence type="ECO:0000256" key="5">
    <source>
        <dbReference type="ARBA" id="ARBA00022741"/>
    </source>
</evidence>
<keyword evidence="3" id="KW-1003">Cell membrane</keyword>
<reference evidence="11 12" key="1">
    <citation type="submission" date="2018-11" db="EMBL/GenBank/DDBJ databases">
        <authorList>
            <person name="Kleinhagauer T."/>
            <person name="Glaeser S.P."/>
            <person name="Spergser J."/>
            <person name="Ruckert C."/>
            <person name="Kaempfer P."/>
            <person name="Busse H.-J."/>
        </authorList>
    </citation>
    <scope>NUCLEOTIDE SEQUENCE [LARGE SCALE GENOMIC DNA]</scope>
    <source>
        <strain evidence="11 12">W8</strain>
    </source>
</reference>
<dbReference type="KEGG" id="cgk:CGERO_09145"/>
<gene>
    <name evidence="11" type="primary">yusV3</name>
    <name evidence="11" type="ORF">CGERO_09145</name>
</gene>
<evidence type="ECO:0000256" key="7">
    <source>
        <dbReference type="ARBA" id="ARBA00023004"/>
    </source>
</evidence>
<dbReference type="InterPro" id="IPR027417">
    <property type="entry name" value="P-loop_NTPase"/>
</dbReference>
<feature type="domain" description="ABC transporter" evidence="10">
    <location>
        <begin position="24"/>
        <end position="263"/>
    </location>
</feature>
<dbReference type="Pfam" id="PF00005">
    <property type="entry name" value="ABC_tran"/>
    <property type="match status" value="1"/>
</dbReference>
<dbReference type="GO" id="GO:0016887">
    <property type="term" value="F:ATP hydrolysis activity"/>
    <property type="evidence" value="ECO:0007669"/>
    <property type="project" value="InterPro"/>
</dbReference>
<dbReference type="InterPro" id="IPR017871">
    <property type="entry name" value="ABC_transporter-like_CS"/>
</dbReference>
<keyword evidence="7" id="KW-0408">Iron</keyword>
<comment type="subcellular location">
    <subcellularLocation>
        <location evidence="1">Cell membrane</location>
        <topology evidence="1">Peripheral membrane protein</topology>
    </subcellularLocation>
</comment>
<dbReference type="PANTHER" id="PTHR42771:SF2">
    <property type="entry name" value="IRON(3+)-HYDROXAMATE IMPORT ATP-BINDING PROTEIN FHUC"/>
    <property type="match status" value="1"/>
</dbReference>
<keyword evidence="8" id="KW-0406">Ion transport</keyword>
<dbReference type="CDD" id="cd03214">
    <property type="entry name" value="ABC_Iron-Siderophores_B12_Hemin"/>
    <property type="match status" value="1"/>
</dbReference>
<evidence type="ECO:0000256" key="1">
    <source>
        <dbReference type="ARBA" id="ARBA00004202"/>
    </source>
</evidence>
<dbReference type="Proteomes" id="UP000271587">
    <property type="component" value="Chromosome"/>
</dbReference>
<dbReference type="AlphaFoldDB" id="A0A3G6J6Q5"/>
<evidence type="ECO:0000256" key="8">
    <source>
        <dbReference type="ARBA" id="ARBA00023065"/>
    </source>
</evidence>
<organism evidence="11 12">
    <name type="scientific">Corynebacterium gerontici</name>
    <dbReference type="NCBI Taxonomy" id="2079234"/>
    <lineage>
        <taxon>Bacteria</taxon>
        <taxon>Bacillati</taxon>
        <taxon>Actinomycetota</taxon>
        <taxon>Actinomycetes</taxon>
        <taxon>Mycobacteriales</taxon>
        <taxon>Corynebacteriaceae</taxon>
        <taxon>Corynebacterium</taxon>
    </lineage>
</organism>
<dbReference type="InterPro" id="IPR003593">
    <property type="entry name" value="AAA+_ATPase"/>
</dbReference>
<evidence type="ECO:0000256" key="3">
    <source>
        <dbReference type="ARBA" id="ARBA00022475"/>
    </source>
</evidence>
<evidence type="ECO:0000256" key="4">
    <source>
        <dbReference type="ARBA" id="ARBA00022496"/>
    </source>
</evidence>
<sequence>MKGTTPSIFQGQNLRKPSKAAPAIAVRGLSSGYGKGVHAREILHDISLDIQPGSFTVIVGPNACGKSTLLKTMARLLPASAGVIEVEGRKLGSFGTKELAREMAFLPQSPITPESIVVKDLVSRGRYPHQGLIRQWSRADEIAVQEAMRQAGIVQLQDRLVQELSGGQRQRVWLALVLAQQTPIVLLDEPTTYLDVTHQLQVLDVARDLQRAGKTVVAVLHELSLAFRYATNLVVMKEGNVVASGPVEHVVSPELVSDIYEVDCELLSDPRTGRPVLVPYTLGL</sequence>
<dbReference type="EMBL" id="CP033897">
    <property type="protein sequence ID" value="AZA12120.1"/>
    <property type="molecule type" value="Genomic_DNA"/>
</dbReference>
<keyword evidence="4" id="KW-0410">Iron transport</keyword>
<keyword evidence="12" id="KW-1185">Reference proteome</keyword>
<dbReference type="SMART" id="SM00382">
    <property type="entry name" value="AAA"/>
    <property type="match status" value="1"/>
</dbReference>
<proteinExistence type="predicted"/>
<protein>
    <submittedName>
        <fullName evidence="11">Putative siderophore transport system ATP-binding protein YusV</fullName>
    </submittedName>
</protein>
<keyword evidence="2" id="KW-0813">Transport</keyword>
<evidence type="ECO:0000256" key="2">
    <source>
        <dbReference type="ARBA" id="ARBA00022448"/>
    </source>
</evidence>